<evidence type="ECO:0000313" key="1">
    <source>
        <dbReference type="EMBL" id="MFC6059979.1"/>
    </source>
</evidence>
<keyword evidence="2" id="KW-1185">Reference proteome</keyword>
<accession>A0ABW1M8D6</accession>
<dbReference type="RefSeq" id="WP_386405235.1">
    <property type="nucleotide sequence ID" value="NZ_JBHSPT010000104.1"/>
</dbReference>
<protein>
    <submittedName>
        <fullName evidence="1">DUF6082 family protein</fullName>
    </submittedName>
</protein>
<dbReference type="Pfam" id="PF19560">
    <property type="entry name" value="DUF6082"/>
    <property type="match status" value="1"/>
</dbReference>
<dbReference type="Proteomes" id="UP001596242">
    <property type="component" value="Unassembled WGS sequence"/>
</dbReference>
<dbReference type="EMBL" id="JBHSPT010000104">
    <property type="protein sequence ID" value="MFC6059979.1"/>
    <property type="molecule type" value="Genomic_DNA"/>
</dbReference>
<evidence type="ECO:0000313" key="2">
    <source>
        <dbReference type="Proteomes" id="UP001596242"/>
    </source>
</evidence>
<gene>
    <name evidence="1" type="ORF">ACFP50_32665</name>
</gene>
<dbReference type="InterPro" id="IPR045728">
    <property type="entry name" value="DUF6082"/>
</dbReference>
<name>A0ABW1M8D6_9ACTN</name>
<organism evidence="1 2">
    <name type="scientific">Streptomyces pratens</name>
    <dbReference type="NCBI Taxonomy" id="887456"/>
    <lineage>
        <taxon>Bacteria</taxon>
        <taxon>Bacillati</taxon>
        <taxon>Actinomycetota</taxon>
        <taxon>Actinomycetes</taxon>
        <taxon>Kitasatosporales</taxon>
        <taxon>Streptomycetaceae</taxon>
        <taxon>Streptomyces</taxon>
    </lineage>
</organism>
<sequence length="147" mass="16219">MRTPQAILVATAVGAAGIWLAERRHRQRIALDAAEIHQRLLADIATDPEQRAAWATDGLSPEAYAKSVHCNRLISFLSVKFRVGLLDRAALRVQARSIMARGETRAYWARFGAFREEEALDGIDRTFNRILDDAYSAAADGTVPVTA</sequence>
<proteinExistence type="predicted"/>
<reference evidence="2" key="1">
    <citation type="journal article" date="2019" name="Int. J. Syst. Evol. Microbiol.">
        <title>The Global Catalogue of Microorganisms (GCM) 10K type strain sequencing project: providing services to taxonomists for standard genome sequencing and annotation.</title>
        <authorList>
            <consortium name="The Broad Institute Genomics Platform"/>
            <consortium name="The Broad Institute Genome Sequencing Center for Infectious Disease"/>
            <person name="Wu L."/>
            <person name="Ma J."/>
        </authorList>
    </citation>
    <scope>NUCLEOTIDE SEQUENCE [LARGE SCALE GENOMIC DNA]</scope>
    <source>
        <strain evidence="2">JCM 12763</strain>
    </source>
</reference>
<comment type="caution">
    <text evidence="1">The sequence shown here is derived from an EMBL/GenBank/DDBJ whole genome shotgun (WGS) entry which is preliminary data.</text>
</comment>